<dbReference type="PANTHER" id="PTHR30075">
    <property type="entry name" value="GLYCYL-TRNA SYNTHETASE"/>
    <property type="match status" value="1"/>
</dbReference>
<dbReference type="PANTHER" id="PTHR30075:SF2">
    <property type="entry name" value="GLYCINE--TRNA LIGASE, CHLOROPLASTIC_MITOCHONDRIAL 2"/>
    <property type="match status" value="1"/>
</dbReference>
<comment type="similarity">
    <text evidence="1">Belongs to the class-II aminoacyl-tRNA synthetase family.</text>
</comment>
<proteinExistence type="inferred from homology"/>
<keyword evidence="6" id="KW-0648">Protein biosynthesis</keyword>
<evidence type="ECO:0000256" key="7">
    <source>
        <dbReference type="ARBA" id="ARBA00023146"/>
    </source>
</evidence>
<reference evidence="9" key="2">
    <citation type="submission" date="2023-02" db="EMBL/GenBank/DDBJ databases">
        <authorList>
            <person name="Sun Q."/>
            <person name="Mori K."/>
        </authorList>
    </citation>
    <scope>NUCLEOTIDE SEQUENCE</scope>
    <source>
        <strain evidence="9">NBRC 110608</strain>
    </source>
</reference>
<organism evidence="9">
    <name type="scientific">Barrientosiimonas endolithica</name>
    <dbReference type="NCBI Taxonomy" id="1535208"/>
    <lineage>
        <taxon>Bacteria</taxon>
        <taxon>Bacillati</taxon>
        <taxon>Actinomycetota</taxon>
        <taxon>Actinomycetes</taxon>
        <taxon>Micrococcales</taxon>
        <taxon>Dermacoccaceae</taxon>
        <taxon>Barrientosiimonas</taxon>
    </lineage>
</organism>
<keyword evidence="4" id="KW-0547">Nucleotide-binding</keyword>
<keyword evidence="3" id="KW-0436">Ligase</keyword>
<evidence type="ECO:0000256" key="4">
    <source>
        <dbReference type="ARBA" id="ARBA00022741"/>
    </source>
</evidence>
<dbReference type="InterPro" id="IPR006194">
    <property type="entry name" value="Gly-tRNA-synth_heterodimer"/>
</dbReference>
<protein>
    <recommendedName>
        <fullName evidence="2">glycine--tRNA ligase</fullName>
        <ecNumber evidence="2">6.1.1.14</ecNumber>
    </recommendedName>
</protein>
<keyword evidence="5" id="KW-0067">ATP-binding</keyword>
<dbReference type="EC" id="6.1.1.14" evidence="2"/>
<evidence type="ECO:0000313" key="9">
    <source>
        <dbReference type="EMBL" id="BDZ59189.1"/>
    </source>
</evidence>
<evidence type="ECO:0000256" key="3">
    <source>
        <dbReference type="ARBA" id="ARBA00022598"/>
    </source>
</evidence>
<dbReference type="PROSITE" id="PS50861">
    <property type="entry name" value="AA_TRNA_LIGASE_II_GLYAB"/>
    <property type="match status" value="1"/>
</dbReference>
<comment type="catalytic activity">
    <reaction evidence="8">
        <text>tRNA(Gly) + glycine + ATP = glycyl-tRNA(Gly) + AMP + diphosphate</text>
        <dbReference type="Rhea" id="RHEA:16013"/>
        <dbReference type="Rhea" id="RHEA-COMP:9664"/>
        <dbReference type="Rhea" id="RHEA-COMP:9683"/>
        <dbReference type="ChEBI" id="CHEBI:30616"/>
        <dbReference type="ChEBI" id="CHEBI:33019"/>
        <dbReference type="ChEBI" id="CHEBI:57305"/>
        <dbReference type="ChEBI" id="CHEBI:78442"/>
        <dbReference type="ChEBI" id="CHEBI:78522"/>
        <dbReference type="ChEBI" id="CHEBI:456215"/>
        <dbReference type="EC" id="6.1.1.14"/>
    </reaction>
</comment>
<evidence type="ECO:0000256" key="5">
    <source>
        <dbReference type="ARBA" id="ARBA00022840"/>
    </source>
</evidence>
<dbReference type="EMBL" id="AP027735">
    <property type="protein sequence ID" value="BDZ59189.1"/>
    <property type="molecule type" value="Genomic_DNA"/>
</dbReference>
<accession>A0ABM8HDW9</accession>
<evidence type="ECO:0000256" key="6">
    <source>
        <dbReference type="ARBA" id="ARBA00022917"/>
    </source>
</evidence>
<name>A0ABM8HDW9_9MICO</name>
<reference evidence="9" key="1">
    <citation type="journal article" date="2014" name="Int. J. Syst. Evol. Microbiol.">
        <title>Complete genome of a new Firmicutes species belonging to the dominant human colonic microbiota ('Ruminococcus bicirculans') reveals two chromosomes and a selective capacity to utilize plant glucans.</title>
        <authorList>
            <consortium name="NISC Comparative Sequencing Program"/>
            <person name="Wegmann U."/>
            <person name="Louis P."/>
            <person name="Goesmann A."/>
            <person name="Henrissat B."/>
            <person name="Duncan S.H."/>
            <person name="Flint H.J."/>
        </authorList>
    </citation>
    <scope>NUCLEOTIDE SEQUENCE</scope>
    <source>
        <strain evidence="9">NBRC 110608</strain>
    </source>
</reference>
<evidence type="ECO:0000256" key="2">
    <source>
        <dbReference type="ARBA" id="ARBA00012829"/>
    </source>
</evidence>
<evidence type="ECO:0000256" key="1">
    <source>
        <dbReference type="ARBA" id="ARBA00008226"/>
    </source>
</evidence>
<keyword evidence="7" id="KW-0030">Aminoacyl-tRNA synthetase</keyword>
<evidence type="ECO:0000256" key="8">
    <source>
        <dbReference type="ARBA" id="ARBA00047937"/>
    </source>
</evidence>
<gene>
    <name evidence="9" type="ORF">GCM10025872_28460</name>
</gene>
<sequence>MVGRFGQALRDEGVPVGLVNAVQALAEAPGTAEQALRDIQQLAGDPQLAPTVEAVQRITRIVPAETAPTYDRALLASDAEDALAVYVEELPDHARDGLPAWLPDAHRLVAPLTTFFDDVLVMDPDEQVRAARLGLLQTIVDRAPAGIDWKALDSAL</sequence>